<dbReference type="PROSITE" id="PS50206">
    <property type="entry name" value="RHODANESE_3"/>
    <property type="match status" value="1"/>
</dbReference>
<gene>
    <name evidence="2" type="ORF">GP644_02570</name>
</gene>
<dbReference type="RefSeq" id="WP_158976799.1">
    <property type="nucleotide sequence ID" value="NZ_WSFO01000001.1"/>
</dbReference>
<accession>A0A6A4RR59</accession>
<dbReference type="Gene3D" id="3.40.250.10">
    <property type="entry name" value="Rhodanese-like domain"/>
    <property type="match status" value="1"/>
</dbReference>
<dbReference type="Proteomes" id="UP000441586">
    <property type="component" value="Unassembled WGS sequence"/>
</dbReference>
<dbReference type="CDD" id="cd00158">
    <property type="entry name" value="RHOD"/>
    <property type="match status" value="1"/>
</dbReference>
<dbReference type="SUPFAM" id="SSF52821">
    <property type="entry name" value="Rhodanese/Cell cycle control phosphatase"/>
    <property type="match status" value="1"/>
</dbReference>
<proteinExistence type="predicted"/>
<dbReference type="PANTHER" id="PTHR44086">
    <property type="entry name" value="THIOSULFATE SULFURTRANSFERASE RDL2, MITOCHONDRIAL-RELATED"/>
    <property type="match status" value="1"/>
</dbReference>
<dbReference type="GO" id="GO:0004792">
    <property type="term" value="F:thiosulfate-cyanide sulfurtransferase activity"/>
    <property type="evidence" value="ECO:0007669"/>
    <property type="project" value="TreeGrafter"/>
</dbReference>
<name>A0A6A4RR59_9RHOB</name>
<evidence type="ECO:0000313" key="2">
    <source>
        <dbReference type="EMBL" id="KAE9632674.1"/>
    </source>
</evidence>
<organism evidence="2 3">
    <name type="scientific">Parasedimentitalea maritima</name>
    <dbReference type="NCBI Taxonomy" id="2578117"/>
    <lineage>
        <taxon>Bacteria</taxon>
        <taxon>Pseudomonadati</taxon>
        <taxon>Pseudomonadota</taxon>
        <taxon>Alphaproteobacteria</taxon>
        <taxon>Rhodobacterales</taxon>
        <taxon>Paracoccaceae</taxon>
        <taxon>Parasedimentitalea</taxon>
    </lineage>
</organism>
<dbReference type="Pfam" id="PF00581">
    <property type="entry name" value="Rhodanese"/>
    <property type="match status" value="1"/>
</dbReference>
<protein>
    <recommendedName>
        <fullName evidence="1">Rhodanese domain-containing protein</fullName>
    </recommendedName>
</protein>
<evidence type="ECO:0000259" key="1">
    <source>
        <dbReference type="PROSITE" id="PS50206"/>
    </source>
</evidence>
<dbReference type="EMBL" id="WSFO01000001">
    <property type="protein sequence ID" value="KAE9632674.1"/>
    <property type="molecule type" value="Genomic_DNA"/>
</dbReference>
<dbReference type="PANTHER" id="PTHR44086:SF10">
    <property type="entry name" value="THIOSULFATE SULFURTRANSFERASE_RHODANESE-LIKE DOMAIN-CONTAINING PROTEIN 3"/>
    <property type="match status" value="1"/>
</dbReference>
<comment type="caution">
    <text evidence="2">The sequence shown here is derived from an EMBL/GenBank/DDBJ whole genome shotgun (WGS) entry which is preliminary data.</text>
</comment>
<feature type="domain" description="Rhodanese" evidence="1">
    <location>
        <begin position="59"/>
        <end position="148"/>
    </location>
</feature>
<reference evidence="2 3" key="1">
    <citation type="submission" date="2019-12" db="EMBL/GenBank/DDBJ databases">
        <authorList>
            <person name="Zhang Y.-J."/>
        </authorList>
    </citation>
    <scope>NUCLEOTIDE SEQUENCE [LARGE SCALE GENOMIC DNA]</scope>
    <source>
        <strain evidence="2 3">H18S-6</strain>
    </source>
</reference>
<dbReference type="SMART" id="SM00450">
    <property type="entry name" value="RHOD"/>
    <property type="match status" value="1"/>
</dbReference>
<evidence type="ECO:0000313" key="3">
    <source>
        <dbReference type="Proteomes" id="UP000441586"/>
    </source>
</evidence>
<dbReference type="AlphaFoldDB" id="A0A6A4RR59"/>
<sequence>MQKLLTAASLTCVIILGNAWPTYSQTNSDYEALITKTDTPEYMVDGAKRIDHLEAHELYQKGAVFIDLRSSWRYDQAHIRGAVGLELNSQFSKESLAELAGKNQKIVFYCNHSACDRSAIASAKALTWGYTDVYHFADGWSAWSGYNYDQD</sequence>
<dbReference type="InterPro" id="IPR036873">
    <property type="entry name" value="Rhodanese-like_dom_sf"/>
</dbReference>
<dbReference type="InterPro" id="IPR001763">
    <property type="entry name" value="Rhodanese-like_dom"/>
</dbReference>